<feature type="compositionally biased region" description="Polar residues" evidence="1">
    <location>
        <begin position="219"/>
        <end position="242"/>
    </location>
</feature>
<reference evidence="2 3" key="1">
    <citation type="submission" date="2024-09" db="EMBL/GenBank/DDBJ databases">
        <title>Rethinking Asexuality: The Enigmatic Case of Functional Sexual Genes in Lepraria (Stereocaulaceae).</title>
        <authorList>
            <person name="Doellman M."/>
            <person name="Sun Y."/>
            <person name="Barcenas-Pena A."/>
            <person name="Lumbsch H.T."/>
            <person name="Grewe F."/>
        </authorList>
    </citation>
    <scope>NUCLEOTIDE SEQUENCE [LARGE SCALE GENOMIC DNA]</scope>
    <source>
        <strain evidence="2 3">Grewe 0041</strain>
    </source>
</reference>
<keyword evidence="3" id="KW-1185">Reference proteome</keyword>
<name>A0ABR4B3T6_9LECA</name>
<feature type="compositionally biased region" description="Low complexity" evidence="1">
    <location>
        <begin position="76"/>
        <end position="87"/>
    </location>
</feature>
<gene>
    <name evidence="2" type="ORF">ABVK25_008191</name>
</gene>
<protein>
    <submittedName>
        <fullName evidence="2">Uncharacterized protein</fullName>
    </submittedName>
</protein>
<feature type="region of interest" description="Disordered" evidence="1">
    <location>
        <begin position="190"/>
        <end position="267"/>
    </location>
</feature>
<feature type="compositionally biased region" description="Basic and acidic residues" evidence="1">
    <location>
        <begin position="128"/>
        <end position="140"/>
    </location>
</feature>
<proteinExistence type="predicted"/>
<comment type="caution">
    <text evidence="2">The sequence shown here is derived from an EMBL/GenBank/DDBJ whole genome shotgun (WGS) entry which is preliminary data.</text>
</comment>
<evidence type="ECO:0000313" key="3">
    <source>
        <dbReference type="Proteomes" id="UP001590951"/>
    </source>
</evidence>
<dbReference type="EMBL" id="JBHFEH010000034">
    <property type="protein sequence ID" value="KAL2051529.1"/>
    <property type="molecule type" value="Genomic_DNA"/>
</dbReference>
<evidence type="ECO:0000313" key="2">
    <source>
        <dbReference type="EMBL" id="KAL2051529.1"/>
    </source>
</evidence>
<feature type="compositionally biased region" description="Polar residues" evidence="1">
    <location>
        <begin position="107"/>
        <end position="119"/>
    </location>
</feature>
<dbReference type="Proteomes" id="UP001590951">
    <property type="component" value="Unassembled WGS sequence"/>
</dbReference>
<accession>A0ABR4B3T6</accession>
<evidence type="ECO:0000256" key="1">
    <source>
        <dbReference type="SAM" id="MobiDB-lite"/>
    </source>
</evidence>
<organism evidence="2 3">
    <name type="scientific">Lepraria finkii</name>
    <dbReference type="NCBI Taxonomy" id="1340010"/>
    <lineage>
        <taxon>Eukaryota</taxon>
        <taxon>Fungi</taxon>
        <taxon>Dikarya</taxon>
        <taxon>Ascomycota</taxon>
        <taxon>Pezizomycotina</taxon>
        <taxon>Lecanoromycetes</taxon>
        <taxon>OSLEUM clade</taxon>
        <taxon>Lecanoromycetidae</taxon>
        <taxon>Lecanorales</taxon>
        <taxon>Lecanorineae</taxon>
        <taxon>Stereocaulaceae</taxon>
        <taxon>Lepraria</taxon>
    </lineage>
</organism>
<feature type="compositionally biased region" description="Basic and acidic residues" evidence="1">
    <location>
        <begin position="258"/>
        <end position="267"/>
    </location>
</feature>
<sequence>MTQDNGLPVSIVVSGPIHIYQIWYKPEPGEPYRPLIALPNEIKEMDPWYGNCSDLFSTAFDPPRTLEIAVAMNSASPTTTTSVSGPTPLAPTPSPTQDAGARKTVPTGASTPTPSQKQFAPQDIEPGESDKQQHTGDSRTQKAGLSEDGNSLKTDTSYPDQQSSVQVKISSLGHAMPMTDIIPNADLENVSPEQTSRTKSAHSPTPKSQPTAGRLQGASPHQTNSPPGEQLTLAAQPNTESTSKQENEMPNRNSSSGHTDDKIHEDSQTVHLRLAVTDASTSIAGAGSVTISGTPVSVDSSNRIHLGGTSYDLPSLNTDPPTILANGAVVLPLSNAVSIHGTTIIAGRLSLTISGAALFLDSSNNLFLHEPLATQPTPTSQTTKVIGVAAQSHSDGISIAGTALNLGASPVTKPGTRPSLSLDAIATDSSRTQYSIVVIGSHKRYHRAHFEYWLGRVGTAGLGTGGPSAIILPINTSDSE</sequence>
<feature type="compositionally biased region" description="Polar residues" evidence="1">
    <location>
        <begin position="191"/>
        <end position="211"/>
    </location>
</feature>
<feature type="region of interest" description="Disordered" evidence="1">
    <location>
        <begin position="76"/>
        <end position="166"/>
    </location>
</feature>
<feature type="compositionally biased region" description="Polar residues" evidence="1">
    <location>
        <begin position="148"/>
        <end position="166"/>
    </location>
</feature>